<dbReference type="NCBIfam" id="NF006162">
    <property type="entry name" value="PRK08306.1"/>
    <property type="match status" value="1"/>
</dbReference>
<dbReference type="Proteomes" id="UP000581688">
    <property type="component" value="Unassembled WGS sequence"/>
</dbReference>
<proteinExistence type="predicted"/>
<evidence type="ECO:0000259" key="2">
    <source>
        <dbReference type="Pfam" id="PF16924"/>
    </source>
</evidence>
<dbReference type="GO" id="GO:0051287">
    <property type="term" value="F:NAD binding"/>
    <property type="evidence" value="ECO:0007669"/>
    <property type="project" value="InterPro"/>
</dbReference>
<dbReference type="SUPFAM" id="SSF51735">
    <property type="entry name" value="NAD(P)-binding Rossmann-fold domains"/>
    <property type="match status" value="1"/>
</dbReference>
<sequence>MLTDFQIGVLGGDARQLQIIKKLCDADATLYLVGFEELDEEIPGAIKTEMDDIPTGELDAVILPVPGTDQEGYLDSHFSNYSPQLTKEWVQKLNRSCTIFTGITRDYLTDLCEESNLQLVPLFNRDDVAIYNSIPTVEGTVMMAIQYTDFTIHNSNVVTLGFGRTGKTVARIFQALGANVKVGARRQSDLARIFEMGFEPFHINDLSDHVEECDILINTVPHPIVNVKVIQNMQLHSIIIDLASKPGGTDFRYAKRRGIKAILAPGLPGMVAPKTAGDILASVISQILLEEKGERGNY</sequence>
<dbReference type="EMBL" id="JACHGH010000003">
    <property type="protein sequence ID" value="MBB6452871.1"/>
    <property type="molecule type" value="Genomic_DNA"/>
</dbReference>
<keyword evidence="4" id="KW-1185">Reference proteome</keyword>
<dbReference type="AlphaFoldDB" id="A0A841Q3A5"/>
<organism evidence="3 4">
    <name type="scientific">Salirhabdus euzebyi</name>
    <dbReference type="NCBI Taxonomy" id="394506"/>
    <lineage>
        <taxon>Bacteria</taxon>
        <taxon>Bacillati</taxon>
        <taxon>Bacillota</taxon>
        <taxon>Bacilli</taxon>
        <taxon>Bacillales</taxon>
        <taxon>Bacillaceae</taxon>
        <taxon>Salirhabdus</taxon>
    </lineage>
</organism>
<name>A0A841Q3A5_9BACI</name>
<dbReference type="RefSeq" id="WP_174495412.1">
    <property type="nucleotide sequence ID" value="NZ_CADDWK010000003.1"/>
</dbReference>
<dbReference type="InterPro" id="IPR036291">
    <property type="entry name" value="NAD(P)-bd_dom_sf"/>
</dbReference>
<evidence type="ECO:0000313" key="3">
    <source>
        <dbReference type="EMBL" id="MBB6452871.1"/>
    </source>
</evidence>
<dbReference type="NCBIfam" id="TIGR02853">
    <property type="entry name" value="spore_dpaA"/>
    <property type="match status" value="1"/>
</dbReference>
<comment type="caution">
    <text evidence="3">The sequence shown here is derived from an EMBL/GenBank/DDBJ whole genome shotgun (WGS) entry which is preliminary data.</text>
</comment>
<gene>
    <name evidence="3" type="ORF">HNQ94_001317</name>
</gene>
<dbReference type="InterPro" id="IPR006140">
    <property type="entry name" value="D-isomer_DH_NAD-bd"/>
</dbReference>
<feature type="domain" description="D-isomer specific 2-hydroxyacid dehydrogenase NAD-binding" evidence="1">
    <location>
        <begin position="148"/>
        <end position="243"/>
    </location>
</feature>
<evidence type="ECO:0000259" key="1">
    <source>
        <dbReference type="Pfam" id="PF02826"/>
    </source>
</evidence>
<feature type="domain" description="Dipicolinate synthase subunit A N-terminal" evidence="2">
    <location>
        <begin position="6"/>
        <end position="122"/>
    </location>
</feature>
<dbReference type="InterPro" id="IPR031629">
    <property type="entry name" value="DpaA_N"/>
</dbReference>
<dbReference type="Gene3D" id="3.40.50.720">
    <property type="entry name" value="NAD(P)-binding Rossmann-like Domain"/>
    <property type="match status" value="2"/>
</dbReference>
<evidence type="ECO:0000313" key="4">
    <source>
        <dbReference type="Proteomes" id="UP000581688"/>
    </source>
</evidence>
<dbReference type="Pfam" id="PF02826">
    <property type="entry name" value="2-Hacid_dh_C"/>
    <property type="match status" value="1"/>
</dbReference>
<accession>A0A841Q3A5</accession>
<protein>
    <submittedName>
        <fullName evidence="3">Dipicolinate synthase subunit A</fullName>
    </submittedName>
</protein>
<reference evidence="3 4" key="1">
    <citation type="submission" date="2020-08" db="EMBL/GenBank/DDBJ databases">
        <title>Genomic Encyclopedia of Type Strains, Phase IV (KMG-IV): sequencing the most valuable type-strain genomes for metagenomic binning, comparative biology and taxonomic classification.</title>
        <authorList>
            <person name="Goeker M."/>
        </authorList>
    </citation>
    <scope>NUCLEOTIDE SEQUENCE [LARGE SCALE GENOMIC DNA]</scope>
    <source>
        <strain evidence="3 4">DSM 19612</strain>
    </source>
</reference>
<dbReference type="InterPro" id="IPR014215">
    <property type="entry name" value="Dipicolinic_acid_synth_A"/>
</dbReference>
<dbReference type="Pfam" id="PF16924">
    <property type="entry name" value="DpaA_N"/>
    <property type="match status" value="1"/>
</dbReference>